<feature type="transmembrane region" description="Helical" evidence="1">
    <location>
        <begin position="57"/>
        <end position="78"/>
    </location>
</feature>
<dbReference type="PANTHER" id="PTHR34289">
    <property type="entry name" value="PROTEIN, PUTATIVE (DUF819)-RELATED"/>
    <property type="match status" value="1"/>
</dbReference>
<feature type="transmembrane region" description="Helical" evidence="1">
    <location>
        <begin position="6"/>
        <end position="22"/>
    </location>
</feature>
<feature type="transmembrane region" description="Helical" evidence="1">
    <location>
        <begin position="215"/>
        <end position="237"/>
    </location>
</feature>
<keyword evidence="1" id="KW-1133">Transmembrane helix</keyword>
<dbReference type="RefSeq" id="WP_343334761.1">
    <property type="nucleotide sequence ID" value="NZ_JAPOHD010000056.1"/>
</dbReference>
<feature type="transmembrane region" description="Helical" evidence="1">
    <location>
        <begin position="274"/>
        <end position="290"/>
    </location>
</feature>
<gene>
    <name evidence="2" type="ORF">OU798_18950</name>
</gene>
<name>A0A9X3FFX8_9BACT</name>
<evidence type="ECO:0000313" key="3">
    <source>
        <dbReference type="Proteomes" id="UP001145087"/>
    </source>
</evidence>
<dbReference type="AlphaFoldDB" id="A0A9X3FFX8"/>
<feature type="transmembrane region" description="Helical" evidence="1">
    <location>
        <begin position="302"/>
        <end position="324"/>
    </location>
</feature>
<accession>A0A9X3FFX8</accession>
<proteinExistence type="predicted"/>
<sequence length="388" mass="42084">METPFLALIILFIVTPLIVIYLEGRFSILKKIGAVLICYGVGLIIGNMDVLPDGAGAYQNLLTEITIPLALPLILFSIDVKSWFKMARSALMAFLTGLVSVLIVIVAGFFLFRGSIEDTWQVAGMLVGVYTGGTPNMAAMKTALDVSQELYIMTHTYDLTLGAIYLVFILSIGQKVFLWFLPAYKPLKAQNNSTGDMNMEEEFESYDGMLKKKTLVPLLGAFGLSIAILGTSYAISLLVPKDYSTAAIILLITSFGIGFSFVPKIKAIKKTFQLGMYLILIFSLTVASMADISKLSNISFSLFYYVALAVYGSHIIHIILARFFKIDADTVIISTSALICSPPFVPVVAGALKNREVILTGLVVGIAGYAVGNYLGVIIAYLLKAVPV</sequence>
<feature type="transmembrane region" description="Helical" evidence="1">
    <location>
        <begin position="159"/>
        <end position="181"/>
    </location>
</feature>
<feature type="transmembrane region" description="Helical" evidence="1">
    <location>
        <begin position="90"/>
        <end position="112"/>
    </location>
</feature>
<dbReference type="Pfam" id="PF05684">
    <property type="entry name" value="DUF819"/>
    <property type="match status" value="1"/>
</dbReference>
<dbReference type="InterPro" id="IPR008537">
    <property type="entry name" value="DUF819"/>
</dbReference>
<dbReference type="EMBL" id="JAPOHD010000056">
    <property type="protein sequence ID" value="MCY1722435.1"/>
    <property type="molecule type" value="Genomic_DNA"/>
</dbReference>
<feature type="transmembrane region" description="Helical" evidence="1">
    <location>
        <begin position="331"/>
        <end position="352"/>
    </location>
</feature>
<reference evidence="2" key="1">
    <citation type="submission" date="2022-11" db="EMBL/GenBank/DDBJ databases">
        <title>Marilongibacter aestuarii gen. nov., sp. nov., isolated from tidal flat sediment.</title>
        <authorList>
            <person name="Jiayan W."/>
        </authorList>
    </citation>
    <scope>NUCLEOTIDE SEQUENCE</scope>
    <source>
        <strain evidence="2">Z1-6</strain>
    </source>
</reference>
<evidence type="ECO:0000256" key="1">
    <source>
        <dbReference type="SAM" id="Phobius"/>
    </source>
</evidence>
<comment type="caution">
    <text evidence="2">The sequence shown here is derived from an EMBL/GenBank/DDBJ whole genome shotgun (WGS) entry which is preliminary data.</text>
</comment>
<feature type="transmembrane region" description="Helical" evidence="1">
    <location>
        <begin position="34"/>
        <end position="51"/>
    </location>
</feature>
<feature type="transmembrane region" description="Helical" evidence="1">
    <location>
        <begin position="243"/>
        <end position="262"/>
    </location>
</feature>
<protein>
    <submittedName>
        <fullName evidence="2">DUF819 family protein</fullName>
    </submittedName>
</protein>
<organism evidence="2 3">
    <name type="scientific">Draconibacterium aestuarii</name>
    <dbReference type="NCBI Taxonomy" id="2998507"/>
    <lineage>
        <taxon>Bacteria</taxon>
        <taxon>Pseudomonadati</taxon>
        <taxon>Bacteroidota</taxon>
        <taxon>Bacteroidia</taxon>
        <taxon>Marinilabiliales</taxon>
        <taxon>Prolixibacteraceae</taxon>
        <taxon>Draconibacterium</taxon>
    </lineage>
</organism>
<dbReference type="Proteomes" id="UP001145087">
    <property type="component" value="Unassembled WGS sequence"/>
</dbReference>
<evidence type="ECO:0000313" key="2">
    <source>
        <dbReference type="EMBL" id="MCY1722435.1"/>
    </source>
</evidence>
<feature type="transmembrane region" description="Helical" evidence="1">
    <location>
        <begin position="358"/>
        <end position="383"/>
    </location>
</feature>
<keyword evidence="1" id="KW-0812">Transmembrane</keyword>
<keyword evidence="3" id="KW-1185">Reference proteome</keyword>
<keyword evidence="1" id="KW-0472">Membrane</keyword>
<dbReference type="PANTHER" id="PTHR34289:SF8">
    <property type="entry name" value="DUF819 DOMAIN-CONTAINING PROTEIN"/>
    <property type="match status" value="1"/>
</dbReference>